<dbReference type="Pfam" id="PF03382">
    <property type="entry name" value="DUF285"/>
    <property type="match status" value="1"/>
</dbReference>
<keyword evidence="2" id="KW-1185">Reference proteome</keyword>
<comment type="caution">
    <text evidence="1">The sequence shown here is derived from an EMBL/GenBank/DDBJ whole genome shotgun (WGS) entry which is preliminary data.</text>
</comment>
<sequence>MAQSESGNLPEATPIISSRAVLKTAINDWVDNGESIFGPIGSWDVARVTDFSGLFQKKIGFDDDISAWTTKQVTDMAFMFEGACLFNQDLSSWDVSRVSSFLGMFQNAGSFNQDLCTGWSTKITATKQELQDMFDSAKSCPTQADPTRQRGYVSPLCYVCQSPFLPKTPGIT</sequence>
<reference evidence="1" key="1">
    <citation type="submission" date="2020-06" db="EMBL/GenBank/DDBJ databases">
        <authorList>
            <consortium name="Plant Systems Biology data submission"/>
        </authorList>
    </citation>
    <scope>NUCLEOTIDE SEQUENCE</scope>
    <source>
        <strain evidence="1">D6</strain>
    </source>
</reference>
<name>A0A9N8DUR4_9STRA</name>
<accession>A0A9N8DUR4</accession>
<evidence type="ECO:0000313" key="2">
    <source>
        <dbReference type="Proteomes" id="UP001153069"/>
    </source>
</evidence>
<evidence type="ECO:0000313" key="1">
    <source>
        <dbReference type="EMBL" id="CAB9507065.1"/>
    </source>
</evidence>
<dbReference type="EMBL" id="CAICTM010000290">
    <property type="protein sequence ID" value="CAB9507065.1"/>
    <property type="molecule type" value="Genomic_DNA"/>
</dbReference>
<dbReference type="AlphaFoldDB" id="A0A9N8DUR4"/>
<dbReference type="Proteomes" id="UP001153069">
    <property type="component" value="Unassembled WGS sequence"/>
</dbReference>
<gene>
    <name evidence="1" type="ORF">SEMRO_291_G109450.1</name>
</gene>
<protein>
    <submittedName>
        <fullName evidence="1">(Lipo)protein</fullName>
    </submittedName>
</protein>
<dbReference type="InterPro" id="IPR005046">
    <property type="entry name" value="DUF285"/>
</dbReference>
<proteinExistence type="predicted"/>
<organism evidence="1 2">
    <name type="scientific">Seminavis robusta</name>
    <dbReference type="NCBI Taxonomy" id="568900"/>
    <lineage>
        <taxon>Eukaryota</taxon>
        <taxon>Sar</taxon>
        <taxon>Stramenopiles</taxon>
        <taxon>Ochrophyta</taxon>
        <taxon>Bacillariophyta</taxon>
        <taxon>Bacillariophyceae</taxon>
        <taxon>Bacillariophycidae</taxon>
        <taxon>Naviculales</taxon>
        <taxon>Naviculaceae</taxon>
        <taxon>Seminavis</taxon>
    </lineage>
</organism>
<dbReference type="OrthoDB" id="198852at2759"/>